<gene>
    <name evidence="2" type="ORF">K7B10_37805</name>
</gene>
<feature type="compositionally biased region" description="Low complexity" evidence="1">
    <location>
        <begin position="63"/>
        <end position="80"/>
    </location>
</feature>
<proteinExistence type="predicted"/>
<evidence type="ECO:0000256" key="1">
    <source>
        <dbReference type="SAM" id="MobiDB-lite"/>
    </source>
</evidence>
<organism evidence="2 3">
    <name type="scientific">Streptomyces flavotricini</name>
    <dbReference type="NCBI Taxonomy" id="66888"/>
    <lineage>
        <taxon>Bacteria</taxon>
        <taxon>Bacillati</taxon>
        <taxon>Actinomycetota</taxon>
        <taxon>Actinomycetes</taxon>
        <taxon>Kitasatosporales</taxon>
        <taxon>Streptomycetaceae</taxon>
        <taxon>Streptomyces</taxon>
    </lineage>
</organism>
<evidence type="ECO:0000313" key="3">
    <source>
        <dbReference type="Proteomes" id="UP001520654"/>
    </source>
</evidence>
<feature type="compositionally biased region" description="Low complexity" evidence="1">
    <location>
        <begin position="95"/>
        <end position="104"/>
    </location>
</feature>
<comment type="caution">
    <text evidence="2">The sequence shown here is derived from an EMBL/GenBank/DDBJ whole genome shotgun (WGS) entry which is preliminary data.</text>
</comment>
<dbReference type="Proteomes" id="UP001520654">
    <property type="component" value="Unassembled WGS sequence"/>
</dbReference>
<evidence type="ECO:0008006" key="4">
    <source>
        <dbReference type="Google" id="ProtNLM"/>
    </source>
</evidence>
<keyword evidence="3" id="KW-1185">Reference proteome</keyword>
<feature type="compositionally biased region" description="Basic and acidic residues" evidence="1">
    <location>
        <begin position="81"/>
        <end position="94"/>
    </location>
</feature>
<accession>A0ABS8EH21</accession>
<sequence>MRGWGLRNGGAFAVNLNHLVAGGVYRITEQVNQTTKTYGRLKHRKPTEYRDVPLPNRPASAKRSSGTPTSTARSSATSRATRAERVGEEVERRPAVPSRPAVSGGRSGVRRPR</sequence>
<evidence type="ECO:0000313" key="2">
    <source>
        <dbReference type="EMBL" id="MCC0100431.1"/>
    </source>
</evidence>
<dbReference type="RefSeq" id="WP_229343997.1">
    <property type="nucleotide sequence ID" value="NZ_JAINUL010000001.1"/>
</dbReference>
<name>A0ABS8EH21_9ACTN</name>
<feature type="region of interest" description="Disordered" evidence="1">
    <location>
        <begin position="34"/>
        <end position="113"/>
    </location>
</feature>
<protein>
    <recommendedName>
        <fullName evidence="4">Transposase</fullName>
    </recommendedName>
</protein>
<reference evidence="2 3" key="1">
    <citation type="submission" date="2021-08" db="EMBL/GenBank/DDBJ databases">
        <title>Genomic Architecture of Streptomyces flavotricini NGL1 and Streptomyces erythrochromogenes HMS4 With Differential Plant Beneficial attributes and laccase production capabilities.</title>
        <authorList>
            <person name="Salwan R."/>
            <person name="Kaur R."/>
            <person name="Sharma V."/>
        </authorList>
    </citation>
    <scope>NUCLEOTIDE SEQUENCE [LARGE SCALE GENOMIC DNA]</scope>
    <source>
        <strain evidence="2 3">NGL1</strain>
    </source>
</reference>
<dbReference type="EMBL" id="JAINUL010000001">
    <property type="protein sequence ID" value="MCC0100431.1"/>
    <property type="molecule type" value="Genomic_DNA"/>
</dbReference>